<dbReference type="InterPro" id="IPR011013">
    <property type="entry name" value="Gal_mutarotase_sf_dom"/>
</dbReference>
<dbReference type="RefSeq" id="WP_002515534.1">
    <property type="nucleotide sequence ID" value="NZ_AP019664.1"/>
</dbReference>
<dbReference type="InterPro" id="IPR037480">
    <property type="entry name" value="YihR-like"/>
</dbReference>
<dbReference type="InterPro" id="IPR014718">
    <property type="entry name" value="GH-type_carb-bd"/>
</dbReference>
<dbReference type="Pfam" id="PF01263">
    <property type="entry name" value="Aldose_epim"/>
    <property type="match status" value="1"/>
</dbReference>
<dbReference type="OMA" id="VPFCNRI"/>
<dbReference type="PANTHER" id="PTHR10091:SF0">
    <property type="entry name" value="GALACTOSE MUTAROTASE"/>
    <property type="match status" value="1"/>
</dbReference>
<reference evidence="2 3" key="1">
    <citation type="submission" date="2017-02" db="EMBL/GenBank/DDBJ databases">
        <title>Prevalence of linear plasmids in Cutibacterium acnes isolates obtained from cancerous prostatic tissue.</title>
        <authorList>
            <person name="Davidsson S."/>
            <person name="Bruggemann H."/>
        </authorList>
    </citation>
    <scope>NUCLEOTIDE SEQUENCE [LARGE SCALE GENOMIC DNA]</scope>
    <source>
        <strain evidence="2 3">11-78</strain>
    </source>
</reference>
<dbReference type="GO" id="GO:0030246">
    <property type="term" value="F:carbohydrate binding"/>
    <property type="evidence" value="ECO:0007669"/>
    <property type="project" value="InterPro"/>
</dbReference>
<dbReference type="AlphaFoldDB" id="A0A2B7JVI0"/>
<evidence type="ECO:0000313" key="3">
    <source>
        <dbReference type="Proteomes" id="UP000226191"/>
    </source>
</evidence>
<evidence type="ECO:0000313" key="4">
    <source>
        <dbReference type="Proteomes" id="UP000256621"/>
    </source>
</evidence>
<dbReference type="EMBL" id="CP031442">
    <property type="protein sequence ID" value="AXM06149.1"/>
    <property type="molecule type" value="Genomic_DNA"/>
</dbReference>
<evidence type="ECO:0000313" key="1">
    <source>
        <dbReference type="EMBL" id="AXM06149.1"/>
    </source>
</evidence>
<organism evidence="2 3">
    <name type="scientific">Cutibacterium acnes</name>
    <name type="common">Propionibacterium acnes</name>
    <dbReference type="NCBI Taxonomy" id="1747"/>
    <lineage>
        <taxon>Bacteria</taxon>
        <taxon>Bacillati</taxon>
        <taxon>Actinomycetota</taxon>
        <taxon>Actinomycetes</taxon>
        <taxon>Propionibacteriales</taxon>
        <taxon>Propionibacteriaceae</taxon>
        <taxon>Cutibacterium</taxon>
    </lineage>
</organism>
<dbReference type="OrthoDB" id="4739604at2"/>
<dbReference type="GO" id="GO:0033499">
    <property type="term" value="P:galactose catabolic process via UDP-galactose, Leloir pathway"/>
    <property type="evidence" value="ECO:0007669"/>
    <property type="project" value="TreeGrafter"/>
</dbReference>
<dbReference type="CDD" id="cd09022">
    <property type="entry name" value="Aldose_epim_Ec_YihR"/>
    <property type="match status" value="1"/>
</dbReference>
<gene>
    <name evidence="2" type="ORF">B1B09_02385</name>
    <name evidence="1" type="ORF">DXN06_02470</name>
</gene>
<dbReference type="PANTHER" id="PTHR10091">
    <property type="entry name" value="ALDOSE-1-EPIMERASE"/>
    <property type="match status" value="1"/>
</dbReference>
<proteinExistence type="predicted"/>
<dbReference type="GeneID" id="92856983"/>
<accession>A0A2B7JVI0</accession>
<protein>
    <submittedName>
        <fullName evidence="2">Aldose epimerase</fullName>
    </submittedName>
</protein>
<evidence type="ECO:0000313" key="2">
    <source>
        <dbReference type="EMBL" id="PGF36490.1"/>
    </source>
</evidence>
<dbReference type="GO" id="GO:0006006">
    <property type="term" value="P:glucose metabolic process"/>
    <property type="evidence" value="ECO:0007669"/>
    <property type="project" value="TreeGrafter"/>
</dbReference>
<dbReference type="Proteomes" id="UP000226191">
    <property type="component" value="Unassembled WGS sequence"/>
</dbReference>
<dbReference type="SUPFAM" id="SSF74650">
    <property type="entry name" value="Galactose mutarotase-like"/>
    <property type="match status" value="1"/>
</dbReference>
<dbReference type="InterPro" id="IPR008183">
    <property type="entry name" value="Aldose_1/G6P_1-epimerase"/>
</dbReference>
<sequence length="299" mass="32998">MINDAILPTGTQYEISHGPWQAIVTEQGATLRSLHYEGTDVIKSFDADQSPTSSQGQQLLPWPNRIRDGHYTFDGMEQQLAVSEVDRHNAIHGLVAWSRWSLVEHTDTSVTQTIRIMARPGWPGTISVRLTHRLSDAGLAVEVTARNVGTTAVPFGYAAHPYLCLGGTIDDWTVDAPFTSWLQVDDRLLPMQMREMDSIHTLNGLTVGQRTFDTAYTVKGDGTVGSPAWRIRVSNGETSHELWGDAAMSWVQIYTPDDRHSLAVEPMTCGPDAFNEGPTHGDVIRLEPGNDVTLHWGIA</sequence>
<reference evidence="1 4" key="2">
    <citation type="submission" date="2018-08" db="EMBL/GenBank/DDBJ databases">
        <title>Genome sequencing of Cutibacterium acnes KCOM 1315.</title>
        <authorList>
            <person name="Kook J.-K."/>
            <person name="Park S.-N."/>
            <person name="Lim Y.K."/>
        </authorList>
    </citation>
    <scope>NUCLEOTIDE SEQUENCE [LARGE SCALE GENOMIC DNA]</scope>
    <source>
        <strain evidence="1 4">KCOM 1315</strain>
    </source>
</reference>
<dbReference type="EMBL" id="MVCE01000001">
    <property type="protein sequence ID" value="PGF36490.1"/>
    <property type="molecule type" value="Genomic_DNA"/>
</dbReference>
<name>A0A2B7JVI0_CUTAC</name>
<dbReference type="GO" id="GO:0004034">
    <property type="term" value="F:aldose 1-epimerase activity"/>
    <property type="evidence" value="ECO:0007669"/>
    <property type="project" value="TreeGrafter"/>
</dbReference>
<dbReference type="Proteomes" id="UP000256621">
    <property type="component" value="Chromosome"/>
</dbReference>
<dbReference type="Gene3D" id="2.70.98.10">
    <property type="match status" value="1"/>
</dbReference>